<dbReference type="GO" id="GO:0005783">
    <property type="term" value="C:endoplasmic reticulum"/>
    <property type="evidence" value="ECO:0007669"/>
    <property type="project" value="TreeGrafter"/>
</dbReference>
<dbReference type="Gene3D" id="3.40.50.12780">
    <property type="entry name" value="N-terminal domain of ligase-like"/>
    <property type="match status" value="1"/>
</dbReference>
<dbReference type="InterPro" id="IPR042099">
    <property type="entry name" value="ANL_N_sf"/>
</dbReference>
<dbReference type="GO" id="GO:0005777">
    <property type="term" value="C:peroxisome"/>
    <property type="evidence" value="ECO:0007669"/>
    <property type="project" value="EnsemblFungi"/>
</dbReference>
<dbReference type="SUPFAM" id="SSF56801">
    <property type="entry name" value="Acetyl-CoA synthetase-like"/>
    <property type="match status" value="1"/>
</dbReference>
<dbReference type="AlphaFoldDB" id="A0A072PUN1"/>
<dbReference type="Proteomes" id="UP000027920">
    <property type="component" value="Unassembled WGS sequence"/>
</dbReference>
<keyword evidence="1" id="KW-0547">Nucleotide-binding</keyword>
<comment type="caution">
    <text evidence="4">The sequence shown here is derived from an EMBL/GenBank/DDBJ whole genome shotgun (WGS) entry which is preliminary data.</text>
</comment>
<organism evidence="4 5">
    <name type="scientific">Exophiala aquamarina CBS 119918</name>
    <dbReference type="NCBI Taxonomy" id="1182545"/>
    <lineage>
        <taxon>Eukaryota</taxon>
        <taxon>Fungi</taxon>
        <taxon>Dikarya</taxon>
        <taxon>Ascomycota</taxon>
        <taxon>Pezizomycotina</taxon>
        <taxon>Eurotiomycetes</taxon>
        <taxon>Chaetothyriomycetidae</taxon>
        <taxon>Chaetothyriales</taxon>
        <taxon>Herpotrichiellaceae</taxon>
        <taxon>Exophiala</taxon>
    </lineage>
</organism>
<dbReference type="Pfam" id="PF00501">
    <property type="entry name" value="AMP-binding"/>
    <property type="match status" value="1"/>
</dbReference>
<dbReference type="PROSITE" id="PS00455">
    <property type="entry name" value="AMP_BINDING"/>
    <property type="match status" value="1"/>
</dbReference>
<evidence type="ECO:0000256" key="1">
    <source>
        <dbReference type="ARBA" id="ARBA00022741"/>
    </source>
</evidence>
<sequence>MPSLLSSKPLFLQTAEEYNKPPPKGQPYSITLPGSEQPGRTAVYRHHKCRDGLLETLDPAVRTGHDMFESAAQKYPHAPCLGYRPYDSARKAWGPYEWLDYETVQKRRADLGVGLVEIHTREGITGTQYGVGLWCQNRPEWQLTDLACMSQSLFSVSLYDSLGPETSEYIIRHADLACVVTSLVHVPVLLKLKARLPNLKSLVVLDSLAPTTNETPELSKQALLDSLAKEVGVKIYSLETVEKLGASLNRPYNPPRPSDAITINYTSGTTGPPKGVLLTHAHAVAATTCSLTSSPIDRHGVAISYLPLAHIYGRLLEHTVLWTGARIGYFHGNPLELIDDLKLLRPTTFASVPRLWNRFGGAIKSQTVEQPGFKGALSRHIVKTKLANANPAPQSVGATPPTPTFTHAFYDRIWGRKVASAFGLDRVTTMVSGAAPLDPSLQAFLRIVFSSRTMQGYGLTETYAIAMTQPVGDFSVSSVGGVVPAQEACLLSVPDMDYTVHDKPYPRGELLLKGKSVFSGYYHNDEETAKAFTEDGWFMTGDICSVDELGRFSIIDRRKNVLKLAQGEYLSPERIEGVYLSSLTYLAQAFVHGDSAQTFLVAILGVQPDTFAVFASKVLGREISPTDLPAIQAAASEPKIKAAVLKDLDKAGRKKKFAGYERVRNIQLELEPFTIDNELLTPTLKLKRPVAAKKYRDVLDRLYAEALEAEQNQPQKARL</sequence>
<evidence type="ECO:0000259" key="3">
    <source>
        <dbReference type="Pfam" id="PF00501"/>
    </source>
</evidence>
<proteinExistence type="predicted"/>
<evidence type="ECO:0000313" key="5">
    <source>
        <dbReference type="Proteomes" id="UP000027920"/>
    </source>
</evidence>
<protein>
    <submittedName>
        <fullName evidence="4">Long-chain acyl-CoA synthetase</fullName>
    </submittedName>
</protein>
<keyword evidence="5" id="KW-1185">Reference proteome</keyword>
<gene>
    <name evidence="4" type="ORF">A1O9_01440</name>
</gene>
<evidence type="ECO:0000256" key="2">
    <source>
        <dbReference type="ARBA" id="ARBA00022840"/>
    </source>
</evidence>
<dbReference type="PANTHER" id="PTHR43272">
    <property type="entry name" value="LONG-CHAIN-FATTY-ACID--COA LIGASE"/>
    <property type="match status" value="1"/>
</dbReference>
<dbReference type="GO" id="GO:0004467">
    <property type="term" value="F:long-chain fatty acid-CoA ligase activity"/>
    <property type="evidence" value="ECO:0007669"/>
    <property type="project" value="EnsemblFungi"/>
</dbReference>
<dbReference type="EMBL" id="AMGV01000001">
    <property type="protein sequence ID" value="KEF63462.1"/>
    <property type="molecule type" value="Genomic_DNA"/>
</dbReference>
<dbReference type="GO" id="GO:0006635">
    <property type="term" value="P:fatty acid beta-oxidation"/>
    <property type="evidence" value="ECO:0007669"/>
    <property type="project" value="EnsemblFungi"/>
</dbReference>
<dbReference type="InterPro" id="IPR000873">
    <property type="entry name" value="AMP-dep_synth/lig_dom"/>
</dbReference>
<dbReference type="GO" id="GO:0031957">
    <property type="term" value="F:very long-chain fatty acid-CoA ligase activity"/>
    <property type="evidence" value="ECO:0007669"/>
    <property type="project" value="EnsemblFungi"/>
</dbReference>
<evidence type="ECO:0000313" key="4">
    <source>
        <dbReference type="EMBL" id="KEF63462.1"/>
    </source>
</evidence>
<dbReference type="GO" id="GO:0016020">
    <property type="term" value="C:membrane"/>
    <property type="evidence" value="ECO:0007669"/>
    <property type="project" value="TreeGrafter"/>
</dbReference>
<dbReference type="HOGENOM" id="CLU_000022_45_4_1"/>
<dbReference type="GO" id="GO:0015916">
    <property type="term" value="P:fatty-acyl-CoA transport"/>
    <property type="evidence" value="ECO:0007669"/>
    <property type="project" value="EnsemblFungi"/>
</dbReference>
<dbReference type="GO" id="GO:0005524">
    <property type="term" value="F:ATP binding"/>
    <property type="evidence" value="ECO:0007669"/>
    <property type="project" value="UniProtKB-KW"/>
</dbReference>
<name>A0A072PUN1_9EURO</name>
<dbReference type="GO" id="GO:0042760">
    <property type="term" value="P:very long-chain fatty acid catabolic process"/>
    <property type="evidence" value="ECO:0007669"/>
    <property type="project" value="EnsemblFungi"/>
</dbReference>
<dbReference type="VEuPathDB" id="FungiDB:A1O9_01440"/>
<feature type="domain" description="AMP-dependent synthetase/ligase" evidence="3">
    <location>
        <begin position="68"/>
        <end position="522"/>
    </location>
</feature>
<dbReference type="PANTHER" id="PTHR43272:SF33">
    <property type="entry name" value="AMP-BINDING DOMAIN-CONTAINING PROTEIN-RELATED"/>
    <property type="match status" value="1"/>
</dbReference>
<dbReference type="OrthoDB" id="1700726at2759"/>
<dbReference type="RefSeq" id="XP_013266052.1">
    <property type="nucleotide sequence ID" value="XM_013410598.1"/>
</dbReference>
<reference evidence="4 5" key="1">
    <citation type="submission" date="2013-03" db="EMBL/GenBank/DDBJ databases">
        <title>The Genome Sequence of Exophiala aquamarina CBS 119918.</title>
        <authorList>
            <consortium name="The Broad Institute Genomics Platform"/>
            <person name="Cuomo C."/>
            <person name="de Hoog S."/>
            <person name="Gorbushina A."/>
            <person name="Walker B."/>
            <person name="Young S.K."/>
            <person name="Zeng Q."/>
            <person name="Gargeya S."/>
            <person name="Fitzgerald M."/>
            <person name="Haas B."/>
            <person name="Abouelleil A."/>
            <person name="Allen A.W."/>
            <person name="Alvarado L."/>
            <person name="Arachchi H.M."/>
            <person name="Berlin A.M."/>
            <person name="Chapman S.B."/>
            <person name="Gainer-Dewar J."/>
            <person name="Goldberg J."/>
            <person name="Griggs A."/>
            <person name="Gujja S."/>
            <person name="Hansen M."/>
            <person name="Howarth C."/>
            <person name="Imamovic A."/>
            <person name="Ireland A."/>
            <person name="Larimer J."/>
            <person name="McCowan C."/>
            <person name="Murphy C."/>
            <person name="Pearson M."/>
            <person name="Poon T.W."/>
            <person name="Priest M."/>
            <person name="Roberts A."/>
            <person name="Saif S."/>
            <person name="Shea T."/>
            <person name="Sisk P."/>
            <person name="Sykes S."/>
            <person name="Wortman J."/>
            <person name="Nusbaum C."/>
            <person name="Birren B."/>
        </authorList>
    </citation>
    <scope>NUCLEOTIDE SEQUENCE [LARGE SCALE GENOMIC DNA]</scope>
    <source>
        <strain evidence="4 5">CBS 119918</strain>
    </source>
</reference>
<dbReference type="STRING" id="1182545.A0A072PUN1"/>
<dbReference type="InterPro" id="IPR020845">
    <property type="entry name" value="AMP-binding_CS"/>
</dbReference>
<dbReference type="GeneID" id="25276386"/>
<dbReference type="GO" id="GO:0031956">
    <property type="term" value="F:medium-chain fatty acid-CoA ligase activity"/>
    <property type="evidence" value="ECO:0007669"/>
    <property type="project" value="EnsemblFungi"/>
</dbReference>
<accession>A0A072PUN1</accession>
<dbReference type="GO" id="GO:0015910">
    <property type="term" value="P:long-chain fatty acid import into peroxisome"/>
    <property type="evidence" value="ECO:0007669"/>
    <property type="project" value="EnsemblFungi"/>
</dbReference>
<keyword evidence="2" id="KW-0067">ATP-binding</keyword>